<keyword evidence="19" id="KW-1185">Reference proteome</keyword>
<gene>
    <name evidence="15" type="primary">purM</name>
    <name evidence="18" type="ORF">SAMN06265218_10362</name>
</gene>
<evidence type="ECO:0000313" key="19">
    <source>
        <dbReference type="Proteomes" id="UP000317593"/>
    </source>
</evidence>
<feature type="domain" description="PurM-like C-terminal" evidence="17">
    <location>
        <begin position="176"/>
        <end position="334"/>
    </location>
</feature>
<dbReference type="Gene3D" id="3.90.650.10">
    <property type="entry name" value="PurM-like C-terminal domain"/>
    <property type="match status" value="1"/>
</dbReference>
<protein>
    <recommendedName>
        <fullName evidence="5 15">Phosphoribosylformylglycinamidine cyclo-ligase</fullName>
        <ecNumber evidence="4 15">6.3.3.1</ecNumber>
    </recommendedName>
    <alternativeName>
        <fullName evidence="12 15">AIR synthase</fullName>
    </alternativeName>
    <alternativeName>
        <fullName evidence="13 15">AIRS</fullName>
    </alternativeName>
    <alternativeName>
        <fullName evidence="11 15">Phosphoribosyl-aminoimidazole synthetase</fullName>
    </alternativeName>
</protein>
<dbReference type="OrthoDB" id="9802507at2"/>
<comment type="subcellular location">
    <subcellularLocation>
        <location evidence="1 15">Cytoplasm</location>
    </subcellularLocation>
</comment>
<dbReference type="RefSeq" id="WP_142713297.1">
    <property type="nucleotide sequence ID" value="NZ_FXTH01000003.1"/>
</dbReference>
<dbReference type="PANTHER" id="PTHR10520:SF12">
    <property type="entry name" value="TRIFUNCTIONAL PURINE BIOSYNTHETIC PROTEIN ADENOSINE-3"/>
    <property type="match status" value="1"/>
</dbReference>
<dbReference type="Pfam" id="PF02769">
    <property type="entry name" value="AIRS_C"/>
    <property type="match status" value="1"/>
</dbReference>
<evidence type="ECO:0000256" key="2">
    <source>
        <dbReference type="ARBA" id="ARBA00004686"/>
    </source>
</evidence>
<evidence type="ECO:0000256" key="5">
    <source>
        <dbReference type="ARBA" id="ARBA00020367"/>
    </source>
</evidence>
<dbReference type="Gene3D" id="3.30.1330.10">
    <property type="entry name" value="PurM-like, N-terminal domain"/>
    <property type="match status" value="1"/>
</dbReference>
<evidence type="ECO:0000259" key="17">
    <source>
        <dbReference type="Pfam" id="PF02769"/>
    </source>
</evidence>
<dbReference type="EMBL" id="FXTH01000003">
    <property type="protein sequence ID" value="SMO45527.1"/>
    <property type="molecule type" value="Genomic_DNA"/>
</dbReference>
<evidence type="ECO:0000256" key="13">
    <source>
        <dbReference type="ARBA" id="ARBA00033093"/>
    </source>
</evidence>
<evidence type="ECO:0000256" key="3">
    <source>
        <dbReference type="ARBA" id="ARBA00010280"/>
    </source>
</evidence>
<keyword evidence="9 15" id="KW-0658">Purine biosynthesis</keyword>
<dbReference type="UniPathway" id="UPA00074">
    <property type="reaction ID" value="UER00129"/>
</dbReference>
<dbReference type="GO" id="GO:0046084">
    <property type="term" value="P:adenine biosynthetic process"/>
    <property type="evidence" value="ECO:0007669"/>
    <property type="project" value="TreeGrafter"/>
</dbReference>
<dbReference type="Proteomes" id="UP000317593">
    <property type="component" value="Unassembled WGS sequence"/>
</dbReference>
<dbReference type="GO" id="GO:0005829">
    <property type="term" value="C:cytosol"/>
    <property type="evidence" value="ECO:0007669"/>
    <property type="project" value="TreeGrafter"/>
</dbReference>
<organism evidence="18 19">
    <name type="scientific">Fodinibius sediminis</name>
    <dbReference type="NCBI Taxonomy" id="1214077"/>
    <lineage>
        <taxon>Bacteria</taxon>
        <taxon>Pseudomonadati</taxon>
        <taxon>Balneolota</taxon>
        <taxon>Balneolia</taxon>
        <taxon>Balneolales</taxon>
        <taxon>Balneolaceae</taxon>
        <taxon>Fodinibius</taxon>
    </lineage>
</organism>
<evidence type="ECO:0000256" key="1">
    <source>
        <dbReference type="ARBA" id="ARBA00004496"/>
    </source>
</evidence>
<comment type="similarity">
    <text evidence="3 15">Belongs to the AIR synthase family.</text>
</comment>
<dbReference type="InterPro" id="IPR036676">
    <property type="entry name" value="PurM-like_C_sf"/>
</dbReference>
<evidence type="ECO:0000256" key="15">
    <source>
        <dbReference type="HAMAP-Rule" id="MF_00741"/>
    </source>
</evidence>
<dbReference type="Pfam" id="PF00586">
    <property type="entry name" value="AIRS"/>
    <property type="match status" value="1"/>
</dbReference>
<dbReference type="PANTHER" id="PTHR10520">
    <property type="entry name" value="TRIFUNCTIONAL PURINE BIOSYNTHETIC PROTEIN ADENOSINE-3-RELATED"/>
    <property type="match status" value="1"/>
</dbReference>
<dbReference type="GO" id="GO:0005524">
    <property type="term" value="F:ATP binding"/>
    <property type="evidence" value="ECO:0007669"/>
    <property type="project" value="UniProtKB-KW"/>
</dbReference>
<evidence type="ECO:0000256" key="4">
    <source>
        <dbReference type="ARBA" id="ARBA00013047"/>
    </source>
</evidence>
<dbReference type="InterPro" id="IPR010918">
    <property type="entry name" value="PurM-like_C_dom"/>
</dbReference>
<comment type="catalytic activity">
    <reaction evidence="14 15">
        <text>2-formamido-N(1)-(5-O-phospho-beta-D-ribosyl)acetamidine + ATP = 5-amino-1-(5-phospho-beta-D-ribosyl)imidazole + ADP + phosphate + H(+)</text>
        <dbReference type="Rhea" id="RHEA:23032"/>
        <dbReference type="ChEBI" id="CHEBI:15378"/>
        <dbReference type="ChEBI" id="CHEBI:30616"/>
        <dbReference type="ChEBI" id="CHEBI:43474"/>
        <dbReference type="ChEBI" id="CHEBI:137981"/>
        <dbReference type="ChEBI" id="CHEBI:147287"/>
        <dbReference type="ChEBI" id="CHEBI:456216"/>
        <dbReference type="EC" id="6.3.3.1"/>
    </reaction>
</comment>
<dbReference type="InterPro" id="IPR016188">
    <property type="entry name" value="PurM-like_N"/>
</dbReference>
<reference evidence="18 19" key="1">
    <citation type="submission" date="2017-05" db="EMBL/GenBank/DDBJ databases">
        <authorList>
            <person name="Varghese N."/>
            <person name="Submissions S."/>
        </authorList>
    </citation>
    <scope>NUCLEOTIDE SEQUENCE [LARGE SCALE GENOMIC DNA]</scope>
    <source>
        <strain evidence="18 19">DSM 21194</strain>
    </source>
</reference>
<sequence length="336" mass="36359">MSSKKITYKDSGVDIKAGEEMVESIKGLVQQTHSDAVLRNIGGFGGFFRPNLSSYSDPVFVSSVDGVGTKLIVAFKCRKYNTVGQDLVNHCVNDIAVCGADPLFFLDYFSTGKLEQKVGYQVVKGFAQACKENDVALIGGETAEMPDIYSDGEFDLAGTIVGLVDRDHVIDGSAIEEGDLLLGVPSSGLHTNGYSLARKVLFSKYEVSDHVDQLDTTVGEAMLKVHKSYLPIIKKLRDLDGVNGFSHITGGGIIGNTKRVVPDNLTIQLDWDAWNRPAIFEMIQEIGNVPEDDMRATFNLGIGLIVIVNPDIAGEVRAHAAEMNEEIIELGKIGSS</sequence>
<dbReference type="GO" id="GO:0004637">
    <property type="term" value="F:phosphoribosylamine-glycine ligase activity"/>
    <property type="evidence" value="ECO:0007669"/>
    <property type="project" value="TreeGrafter"/>
</dbReference>
<keyword evidence="10 15" id="KW-0067">ATP-binding</keyword>
<proteinExistence type="inferred from homology"/>
<evidence type="ECO:0000256" key="14">
    <source>
        <dbReference type="ARBA" id="ARBA00049057"/>
    </source>
</evidence>
<dbReference type="AlphaFoldDB" id="A0A521BEJ6"/>
<keyword evidence="6 15" id="KW-0963">Cytoplasm</keyword>
<evidence type="ECO:0000256" key="9">
    <source>
        <dbReference type="ARBA" id="ARBA00022755"/>
    </source>
</evidence>
<dbReference type="FunFam" id="3.30.1330.10:FF:000001">
    <property type="entry name" value="Phosphoribosylformylglycinamidine cyclo-ligase"/>
    <property type="match status" value="1"/>
</dbReference>
<feature type="domain" description="PurM-like N-terminal" evidence="16">
    <location>
        <begin position="60"/>
        <end position="164"/>
    </location>
</feature>
<evidence type="ECO:0000259" key="16">
    <source>
        <dbReference type="Pfam" id="PF00586"/>
    </source>
</evidence>
<dbReference type="GO" id="GO:0006189">
    <property type="term" value="P:'de novo' IMP biosynthetic process"/>
    <property type="evidence" value="ECO:0007669"/>
    <property type="project" value="UniProtKB-UniRule"/>
</dbReference>
<accession>A0A521BEJ6</accession>
<comment type="pathway">
    <text evidence="2 15">Purine metabolism; IMP biosynthesis via de novo pathway; 5-amino-1-(5-phospho-D-ribosyl)imidazole from N(2)-formyl-N(1)-(5-phospho-D-ribosyl)glycinamide: step 2/2.</text>
</comment>
<dbReference type="NCBIfam" id="TIGR00878">
    <property type="entry name" value="purM"/>
    <property type="match status" value="1"/>
</dbReference>
<evidence type="ECO:0000256" key="10">
    <source>
        <dbReference type="ARBA" id="ARBA00022840"/>
    </source>
</evidence>
<dbReference type="CDD" id="cd02196">
    <property type="entry name" value="PurM"/>
    <property type="match status" value="1"/>
</dbReference>
<dbReference type="SUPFAM" id="SSF55326">
    <property type="entry name" value="PurM N-terminal domain-like"/>
    <property type="match status" value="1"/>
</dbReference>
<evidence type="ECO:0000256" key="6">
    <source>
        <dbReference type="ARBA" id="ARBA00022490"/>
    </source>
</evidence>
<dbReference type="GO" id="GO:0004641">
    <property type="term" value="F:phosphoribosylformylglycinamidine cyclo-ligase activity"/>
    <property type="evidence" value="ECO:0007669"/>
    <property type="project" value="UniProtKB-UniRule"/>
</dbReference>
<name>A0A521BEJ6_9BACT</name>
<evidence type="ECO:0000256" key="11">
    <source>
        <dbReference type="ARBA" id="ARBA00031908"/>
    </source>
</evidence>
<keyword evidence="8 15" id="KW-0547">Nucleotide-binding</keyword>
<evidence type="ECO:0000313" key="18">
    <source>
        <dbReference type="EMBL" id="SMO45527.1"/>
    </source>
</evidence>
<dbReference type="InterPro" id="IPR004733">
    <property type="entry name" value="PurM_cligase"/>
</dbReference>
<dbReference type="HAMAP" id="MF_00741">
    <property type="entry name" value="AIRS"/>
    <property type="match status" value="1"/>
</dbReference>
<keyword evidence="7 15" id="KW-0436">Ligase</keyword>
<dbReference type="SUPFAM" id="SSF56042">
    <property type="entry name" value="PurM C-terminal domain-like"/>
    <property type="match status" value="1"/>
</dbReference>
<dbReference type="EC" id="6.3.3.1" evidence="4 15"/>
<dbReference type="FunFam" id="3.90.650.10:FF:000011">
    <property type="entry name" value="Phosphoribosylformylglycinamidine cyclo-ligase"/>
    <property type="match status" value="1"/>
</dbReference>
<dbReference type="InterPro" id="IPR036921">
    <property type="entry name" value="PurM-like_N_sf"/>
</dbReference>
<evidence type="ECO:0000256" key="12">
    <source>
        <dbReference type="ARBA" id="ARBA00032931"/>
    </source>
</evidence>
<evidence type="ECO:0000256" key="7">
    <source>
        <dbReference type="ARBA" id="ARBA00022598"/>
    </source>
</evidence>
<evidence type="ECO:0000256" key="8">
    <source>
        <dbReference type="ARBA" id="ARBA00022741"/>
    </source>
</evidence>